<sequence length="89" mass="9849">MPVWFERIKGWLLLAGLALAALASVFYRGRATGRRAERQERQDQINEQAAKARQEVRDVQMEVARKDDDAVAAGLKSRWVRGPGGKGGG</sequence>
<dbReference type="AlphaFoldDB" id="A0A157S7W1"/>
<organism evidence="2 3">
    <name type="scientific">Bordetella trematum</name>
    <dbReference type="NCBI Taxonomy" id="123899"/>
    <lineage>
        <taxon>Bacteria</taxon>
        <taxon>Pseudomonadati</taxon>
        <taxon>Pseudomonadota</taxon>
        <taxon>Betaproteobacteria</taxon>
        <taxon>Burkholderiales</taxon>
        <taxon>Alcaligenaceae</taxon>
        <taxon>Bordetella</taxon>
    </lineage>
</organism>
<gene>
    <name evidence="2" type="ORF">SAMEA3906487_00281</name>
</gene>
<dbReference type="EMBL" id="LT546645">
    <property type="protein sequence ID" value="SAI66485.1"/>
    <property type="molecule type" value="Genomic_DNA"/>
</dbReference>
<reference evidence="2 3" key="1">
    <citation type="submission" date="2016-04" db="EMBL/GenBank/DDBJ databases">
        <authorList>
            <consortium name="Pathogen Informatics"/>
        </authorList>
    </citation>
    <scope>NUCLEOTIDE SEQUENCE [LARGE SCALE GENOMIC DNA]</scope>
    <source>
        <strain evidence="2 3">H044680328</strain>
    </source>
</reference>
<evidence type="ECO:0000313" key="2">
    <source>
        <dbReference type="EMBL" id="SAI66485.1"/>
    </source>
</evidence>
<dbReference type="STRING" id="123899.SAMEA3906487_00281"/>
<feature type="coiled-coil region" evidence="1">
    <location>
        <begin position="35"/>
        <end position="69"/>
    </location>
</feature>
<dbReference type="RefSeq" id="WP_063491429.1">
    <property type="nucleotide sequence ID" value="NZ_CP016340.1"/>
</dbReference>
<protein>
    <submittedName>
        <fullName evidence="2">Uncharacterized protein</fullName>
    </submittedName>
</protein>
<proteinExistence type="predicted"/>
<keyword evidence="3" id="KW-1185">Reference proteome</keyword>
<evidence type="ECO:0000256" key="1">
    <source>
        <dbReference type="SAM" id="Coils"/>
    </source>
</evidence>
<dbReference type="KEGG" id="btrm:SAMEA390648700281"/>
<dbReference type="Proteomes" id="UP000076825">
    <property type="component" value="Chromosome 1"/>
</dbReference>
<dbReference type="GeneID" id="56588305"/>
<evidence type="ECO:0000313" key="3">
    <source>
        <dbReference type="Proteomes" id="UP000076825"/>
    </source>
</evidence>
<dbReference type="OrthoDB" id="8657346at2"/>
<keyword evidence="1" id="KW-0175">Coiled coil</keyword>
<accession>A0A157S7W1</accession>
<dbReference type="PATRIC" id="fig|123899.6.peg.262"/>
<name>A0A157S7W1_9BORD</name>